<keyword evidence="7" id="KW-0269">Exonuclease</keyword>
<keyword evidence="3" id="KW-0540">Nuclease</keyword>
<evidence type="ECO:0000256" key="2">
    <source>
        <dbReference type="ARBA" id="ARBA00010304"/>
    </source>
</evidence>
<reference evidence="15 16" key="1">
    <citation type="submission" date="2017-12" db="EMBL/GenBank/DDBJ databases">
        <title>Comparative genomics of Botrytis spp.</title>
        <authorList>
            <person name="Valero-Jimenez C.A."/>
            <person name="Tapia P."/>
            <person name="Veloso J."/>
            <person name="Silva-Moreno E."/>
            <person name="Staats M."/>
            <person name="Valdes J.H."/>
            <person name="Van Kan J.A.L."/>
        </authorList>
    </citation>
    <scope>NUCLEOTIDE SEQUENCE [LARGE SCALE GENOMIC DNA]</scope>
    <source>
        <strain evidence="15 16">MUCL435</strain>
    </source>
</reference>
<keyword evidence="16" id="KW-1185">Reference proteome</keyword>
<name>A0A4V4HT95_9HELO</name>
<evidence type="ECO:0000256" key="9">
    <source>
        <dbReference type="ARBA" id="ARBA00023204"/>
    </source>
</evidence>
<dbReference type="EMBL" id="PQXL01000595">
    <property type="protein sequence ID" value="THV44676.1"/>
    <property type="molecule type" value="Genomic_DNA"/>
</dbReference>
<dbReference type="InterPro" id="IPR036866">
    <property type="entry name" value="RibonucZ/Hydroxyglut_hydro"/>
</dbReference>
<feature type="region of interest" description="Disordered" evidence="13">
    <location>
        <begin position="522"/>
        <end position="629"/>
    </location>
</feature>
<feature type="domain" description="DNA repair metallo-beta-lactamase" evidence="14">
    <location>
        <begin position="419"/>
        <end position="449"/>
    </location>
</feature>
<dbReference type="AlphaFoldDB" id="A0A4V4HT95"/>
<feature type="region of interest" description="Disordered" evidence="13">
    <location>
        <begin position="1024"/>
        <end position="1045"/>
    </location>
</feature>
<organism evidence="15 16">
    <name type="scientific">Botrytis galanthina</name>
    <dbReference type="NCBI Taxonomy" id="278940"/>
    <lineage>
        <taxon>Eukaryota</taxon>
        <taxon>Fungi</taxon>
        <taxon>Dikarya</taxon>
        <taxon>Ascomycota</taxon>
        <taxon>Pezizomycotina</taxon>
        <taxon>Leotiomycetes</taxon>
        <taxon>Helotiales</taxon>
        <taxon>Sclerotiniaceae</taxon>
        <taxon>Botrytis</taxon>
    </lineage>
</organism>
<sequence length="1119" mass="124966">MSTFRGYMPEFPDIRGRTAPLACFLSHVHSDHLEGLDNDRIKLPFVYCSAATREILLRLEKRRDRLNLAQGILEKEKKTYKHLKSVLKPIPLETPTLIELAPKNEVRVTLFDANHCTGAVMFLFEKENIAVLYTGDIRSEPWFVNNLTRSPFLIEYTSGMKTLDCIYLDTSNTGPLAFPTKADGLKEMIEKVRKYPPNTKFHFSAWTFGYEEVWAALSRTLDSQIHVDKYKYKLYQSLRQDGSDGQSQFLAPEGPVLVGCIVGNGPKEGCLTTDKSVRIHSCEKGMGCSAYGEDDIVLIRPFIARGPDGVEIAEVGIGGGWGDLVPSYEVAMDFDDVKEFLETVFAETDQPIIEDIRRMLFAELISTKGAISLDGMQFGSDTISLEGLGESLLQKLAQKSTVIPDKKRDSIPENGLPKVITFPYSRHSSYAELCHLVEIFKPKDVYPCTVDEEEWHEGLSMKTLFGDHCSASIFRHDSEMRGLVAIRDAEMAMMSSQQTQTTTASKSSLMSTDHFKELTLKAARLDKESGPSTPTEGATRIGRQSLSNWSQEVVPSSPAPLSQMSVISIDQTPRSVATNSDSSSSRQASQRRAAADMISPPPLKRVRLSEDSQMSGPMSSKSPTPSKSVTDVEQQIVEFSAELSGDNVDLTVPLNTLMERLGNVPALFEQTQKALMDLNTGELDVDAYIAQDLPTIDSIHTKIDQIVPPPILSALFANIQSLSHEVVAHFLELHNHVGLYAHLETEVGLYIRRQSTPLQYLTEEFKRIKLYLDQSPSQRKPRRSNMSLESMSEVFTLEANSDADTMNHQDVSTPADENVLAVEGTTENDEEIFFTLSDEDIFSTLSEEEDLHGDDNFPFYDPIDKITRCGDCGHEIWEDTAGMVDSTLGFCTGCGNGNNPFYEDADFPGKIPRIYEDEYGSEADEERARVLIGDTHLDYQSSAYDTQDEDSELGLKEDYEVDSFIDDSEVLEFKSESETSDSESEGEVDYKSAFKKLQANFDLLMNDYCELMDEFDEYRHEMLGTSEEEDDGDREDNDEEEGVRRDELGAHVVDVLVKQGELVVEDVLVSSFRSVSGKEEKGDVGGGEFRDEELGEDEATIVEVISITSSDPRGESMEL</sequence>
<evidence type="ECO:0000256" key="7">
    <source>
        <dbReference type="ARBA" id="ARBA00022839"/>
    </source>
</evidence>
<evidence type="ECO:0000256" key="13">
    <source>
        <dbReference type="SAM" id="MobiDB-lite"/>
    </source>
</evidence>
<feature type="compositionally biased region" description="Acidic residues" evidence="13">
    <location>
        <begin position="1026"/>
        <end position="1041"/>
    </location>
</feature>
<gene>
    <name evidence="15" type="ORF">BGAL_0596g00010</name>
</gene>
<keyword evidence="4" id="KW-0255">Endonuclease</keyword>
<dbReference type="PANTHER" id="PTHR23240:SF8">
    <property type="entry name" value="PROTEIN ARTEMIS"/>
    <property type="match status" value="1"/>
</dbReference>
<dbReference type="GO" id="GO:0005634">
    <property type="term" value="C:nucleus"/>
    <property type="evidence" value="ECO:0007669"/>
    <property type="project" value="UniProtKB-SubCell"/>
</dbReference>
<keyword evidence="9" id="KW-0234">DNA repair</keyword>
<comment type="subcellular location">
    <subcellularLocation>
        <location evidence="1">Nucleus</location>
    </subcellularLocation>
</comment>
<dbReference type="GO" id="GO:0006310">
    <property type="term" value="P:DNA recombination"/>
    <property type="evidence" value="ECO:0007669"/>
    <property type="project" value="UniProtKB-KW"/>
</dbReference>
<evidence type="ECO:0000256" key="5">
    <source>
        <dbReference type="ARBA" id="ARBA00022763"/>
    </source>
</evidence>
<evidence type="ECO:0000313" key="15">
    <source>
        <dbReference type="EMBL" id="THV44676.1"/>
    </source>
</evidence>
<evidence type="ECO:0000256" key="11">
    <source>
        <dbReference type="ARBA" id="ARBA00039759"/>
    </source>
</evidence>
<feature type="compositionally biased region" description="Polar residues" evidence="13">
    <location>
        <begin position="530"/>
        <end position="579"/>
    </location>
</feature>
<evidence type="ECO:0000256" key="3">
    <source>
        <dbReference type="ARBA" id="ARBA00022722"/>
    </source>
</evidence>
<comment type="similarity">
    <text evidence="2">Belongs to the DNA repair metallo-beta-lactamase (DRMBL) family.</text>
</comment>
<evidence type="ECO:0000256" key="8">
    <source>
        <dbReference type="ARBA" id="ARBA00023172"/>
    </source>
</evidence>
<dbReference type="Pfam" id="PF23023">
    <property type="entry name" value="Anti-Pycsar_Apyc1"/>
    <property type="match status" value="1"/>
</dbReference>
<comment type="caution">
    <text evidence="15">The sequence shown here is derived from an EMBL/GenBank/DDBJ whole genome shotgun (WGS) entry which is preliminary data.</text>
</comment>
<dbReference type="SUPFAM" id="SSF56281">
    <property type="entry name" value="Metallo-hydrolase/oxidoreductase"/>
    <property type="match status" value="1"/>
</dbReference>
<keyword evidence="5" id="KW-0227">DNA damage</keyword>
<feature type="compositionally biased region" description="Low complexity" evidence="13">
    <location>
        <begin position="580"/>
        <end position="596"/>
    </location>
</feature>
<dbReference type="InterPro" id="IPR011084">
    <property type="entry name" value="DRMBL"/>
</dbReference>
<accession>A0A4V4HT95</accession>
<evidence type="ECO:0000256" key="10">
    <source>
        <dbReference type="ARBA" id="ARBA00023242"/>
    </source>
</evidence>
<evidence type="ECO:0000259" key="14">
    <source>
        <dbReference type="Pfam" id="PF07522"/>
    </source>
</evidence>
<dbReference type="Gene3D" id="3.60.15.10">
    <property type="entry name" value="Ribonuclease Z/Hydroxyacylglutathione hydrolase-like"/>
    <property type="match status" value="2"/>
</dbReference>
<evidence type="ECO:0000313" key="16">
    <source>
        <dbReference type="Proteomes" id="UP000308671"/>
    </source>
</evidence>
<dbReference type="GO" id="GO:0036297">
    <property type="term" value="P:interstrand cross-link repair"/>
    <property type="evidence" value="ECO:0007669"/>
    <property type="project" value="TreeGrafter"/>
</dbReference>
<evidence type="ECO:0000256" key="1">
    <source>
        <dbReference type="ARBA" id="ARBA00004123"/>
    </source>
</evidence>
<dbReference type="GO" id="GO:0000723">
    <property type="term" value="P:telomere maintenance"/>
    <property type="evidence" value="ECO:0007669"/>
    <property type="project" value="TreeGrafter"/>
</dbReference>
<dbReference type="GO" id="GO:0035312">
    <property type="term" value="F:5'-3' DNA exonuclease activity"/>
    <property type="evidence" value="ECO:0007669"/>
    <property type="project" value="TreeGrafter"/>
</dbReference>
<feature type="region of interest" description="Disordered" evidence="13">
    <location>
        <begin position="1077"/>
        <end position="1096"/>
    </location>
</feature>
<protein>
    <recommendedName>
        <fullName evidence="11">Protein artemis</fullName>
    </recommendedName>
    <alternativeName>
        <fullName evidence="12">DNA cross-link repair 1C protein</fullName>
    </alternativeName>
</protein>
<dbReference type="GO" id="GO:0003684">
    <property type="term" value="F:damaged DNA binding"/>
    <property type="evidence" value="ECO:0007669"/>
    <property type="project" value="TreeGrafter"/>
</dbReference>
<dbReference type="GO" id="GO:0004519">
    <property type="term" value="F:endonuclease activity"/>
    <property type="evidence" value="ECO:0007669"/>
    <property type="project" value="UniProtKB-KW"/>
</dbReference>
<keyword evidence="6" id="KW-0378">Hydrolase</keyword>
<dbReference type="PANTHER" id="PTHR23240">
    <property type="entry name" value="DNA CROSS-LINK REPAIR PROTEIN PSO2/SNM1-RELATED"/>
    <property type="match status" value="1"/>
</dbReference>
<feature type="compositionally biased region" description="Low complexity" evidence="13">
    <location>
        <begin position="614"/>
        <end position="628"/>
    </location>
</feature>
<dbReference type="OrthoDB" id="5561659at2759"/>
<keyword evidence="8" id="KW-0233">DNA recombination</keyword>
<evidence type="ECO:0000256" key="4">
    <source>
        <dbReference type="ARBA" id="ARBA00022759"/>
    </source>
</evidence>
<evidence type="ECO:0000256" key="6">
    <source>
        <dbReference type="ARBA" id="ARBA00022801"/>
    </source>
</evidence>
<dbReference type="Proteomes" id="UP000308671">
    <property type="component" value="Unassembled WGS sequence"/>
</dbReference>
<dbReference type="Pfam" id="PF07522">
    <property type="entry name" value="DRMBL"/>
    <property type="match status" value="1"/>
</dbReference>
<keyword evidence="10" id="KW-0539">Nucleus</keyword>
<dbReference type="Gene3D" id="3.40.50.12650">
    <property type="match status" value="2"/>
</dbReference>
<evidence type="ECO:0000256" key="12">
    <source>
        <dbReference type="ARBA" id="ARBA00042677"/>
    </source>
</evidence>
<dbReference type="GO" id="GO:0006303">
    <property type="term" value="P:double-strand break repair via nonhomologous end joining"/>
    <property type="evidence" value="ECO:0007669"/>
    <property type="project" value="TreeGrafter"/>
</dbReference>
<proteinExistence type="inferred from homology"/>